<evidence type="ECO:0000313" key="4">
    <source>
        <dbReference type="Proteomes" id="UP001321908"/>
    </source>
</evidence>
<gene>
    <name evidence="1" type="ORF">SAMN05421509_104216</name>
    <name evidence="2" type="ORF">SR908_12020</name>
</gene>
<reference evidence="2 4" key="2">
    <citation type="submission" date="2023-11" db="EMBL/GenBank/DDBJ databases">
        <title>MicrobeMod: A computational toolkit for identifying prokaryotic methylation and restriction-modification with nanopore sequencing.</title>
        <authorList>
            <person name="Crits-Christoph A."/>
            <person name="Kang S.C."/>
            <person name="Lee H."/>
            <person name="Ostrov N."/>
        </authorList>
    </citation>
    <scope>NUCLEOTIDE SEQUENCE [LARGE SCALE GENOMIC DNA]</scope>
    <source>
        <strain evidence="2 4">ATCC 43984</strain>
    </source>
</reference>
<name>A0A285VLU5_9GAMM</name>
<sequence length="58" mass="6494">MTGHPLPGYLPLRMPCHYGAHRLSLMPAGDATDRTPAWMLAPRGIRRPYLTDPPVVRD</sequence>
<dbReference type="EMBL" id="CP140151">
    <property type="protein sequence ID" value="WQH08197.1"/>
    <property type="molecule type" value="Genomic_DNA"/>
</dbReference>
<keyword evidence="4" id="KW-1185">Reference proteome</keyword>
<dbReference type="Proteomes" id="UP001321908">
    <property type="component" value="Chromosome"/>
</dbReference>
<evidence type="ECO:0000313" key="3">
    <source>
        <dbReference type="Proteomes" id="UP000219023"/>
    </source>
</evidence>
<dbReference type="Proteomes" id="UP000219023">
    <property type="component" value="Unassembled WGS sequence"/>
</dbReference>
<accession>A0A285VLU5</accession>
<evidence type="ECO:0000313" key="2">
    <source>
        <dbReference type="EMBL" id="WQH08197.1"/>
    </source>
</evidence>
<dbReference type="RefSeq" id="WP_179703040.1">
    <property type="nucleotide sequence ID" value="NZ_CP140151.1"/>
</dbReference>
<protein>
    <submittedName>
        <fullName evidence="1">Uncharacterized protein</fullName>
    </submittedName>
</protein>
<dbReference type="EMBL" id="OBQJ01000004">
    <property type="protein sequence ID" value="SOC54847.1"/>
    <property type="molecule type" value="Genomic_DNA"/>
</dbReference>
<reference evidence="1 3" key="1">
    <citation type="submission" date="2017-08" db="EMBL/GenBank/DDBJ databases">
        <authorList>
            <person name="de Groot N.N."/>
        </authorList>
    </citation>
    <scope>NUCLEOTIDE SEQUENCE [LARGE SCALE GENOMIC DNA]</scope>
    <source>
        <strain evidence="1 3">USBA 855</strain>
    </source>
</reference>
<evidence type="ECO:0000313" key="1">
    <source>
        <dbReference type="EMBL" id="SOC54847.1"/>
    </source>
</evidence>
<proteinExistence type="predicted"/>
<organism evidence="1 3">
    <name type="scientific">Chromohalobacter canadensis</name>
    <dbReference type="NCBI Taxonomy" id="141389"/>
    <lineage>
        <taxon>Bacteria</taxon>
        <taxon>Pseudomonadati</taxon>
        <taxon>Pseudomonadota</taxon>
        <taxon>Gammaproteobacteria</taxon>
        <taxon>Oceanospirillales</taxon>
        <taxon>Halomonadaceae</taxon>
        <taxon>Chromohalobacter</taxon>
    </lineage>
</organism>
<dbReference type="AlphaFoldDB" id="A0A285VLU5"/>